<dbReference type="Proteomes" id="UP000597762">
    <property type="component" value="Unassembled WGS sequence"/>
</dbReference>
<evidence type="ECO:0000256" key="10">
    <source>
        <dbReference type="ARBA" id="ARBA00023242"/>
    </source>
</evidence>
<dbReference type="FunFam" id="3.30.160.60:FF:002343">
    <property type="entry name" value="Zinc finger protein 33A"/>
    <property type="match status" value="2"/>
</dbReference>
<comment type="similarity">
    <text evidence="2">Belongs to the krueppel C2H2-type zinc-finger protein family.</text>
</comment>
<evidence type="ECO:0000259" key="14">
    <source>
        <dbReference type="PROSITE" id="PS50157"/>
    </source>
</evidence>
<name>A0A812C618_ACAPH</name>
<evidence type="ECO:0000256" key="4">
    <source>
        <dbReference type="ARBA" id="ARBA00022737"/>
    </source>
</evidence>
<feature type="transmembrane region" description="Helical" evidence="13">
    <location>
        <begin position="1240"/>
        <end position="1260"/>
    </location>
</feature>
<feature type="compositionally biased region" description="Acidic residues" evidence="12">
    <location>
        <begin position="1123"/>
        <end position="1136"/>
    </location>
</feature>
<evidence type="ECO:0000256" key="6">
    <source>
        <dbReference type="ARBA" id="ARBA00022833"/>
    </source>
</evidence>
<dbReference type="GO" id="GO:0042802">
    <property type="term" value="F:identical protein binding"/>
    <property type="evidence" value="ECO:0007669"/>
    <property type="project" value="UniProtKB-ARBA"/>
</dbReference>
<feature type="region of interest" description="Disordered" evidence="12">
    <location>
        <begin position="634"/>
        <end position="656"/>
    </location>
</feature>
<keyword evidence="13" id="KW-0472">Membrane</keyword>
<dbReference type="GO" id="GO:0003677">
    <property type="term" value="F:DNA binding"/>
    <property type="evidence" value="ECO:0007669"/>
    <property type="project" value="UniProtKB-KW"/>
</dbReference>
<feature type="domain" description="C2H2-type" evidence="14">
    <location>
        <begin position="97"/>
        <end position="124"/>
    </location>
</feature>
<dbReference type="OrthoDB" id="10283728at2759"/>
<feature type="region of interest" description="Disordered" evidence="12">
    <location>
        <begin position="977"/>
        <end position="1001"/>
    </location>
</feature>
<dbReference type="FunFam" id="3.30.160.60:FF:000508">
    <property type="entry name" value="Myeloid zinc finger 1"/>
    <property type="match status" value="1"/>
</dbReference>
<dbReference type="InterPro" id="IPR036236">
    <property type="entry name" value="Znf_C2H2_sf"/>
</dbReference>
<feature type="domain" description="C2H2-type" evidence="14">
    <location>
        <begin position="125"/>
        <end position="152"/>
    </location>
</feature>
<feature type="region of interest" description="Disordered" evidence="12">
    <location>
        <begin position="1123"/>
        <end position="1164"/>
    </location>
</feature>
<evidence type="ECO:0000256" key="1">
    <source>
        <dbReference type="ARBA" id="ARBA00004123"/>
    </source>
</evidence>
<feature type="region of interest" description="Disordered" evidence="12">
    <location>
        <begin position="776"/>
        <end position="934"/>
    </location>
</feature>
<dbReference type="PANTHER" id="PTHR16515">
    <property type="entry name" value="PR DOMAIN ZINC FINGER PROTEIN"/>
    <property type="match status" value="1"/>
</dbReference>
<dbReference type="GO" id="GO:0008270">
    <property type="term" value="F:zinc ion binding"/>
    <property type="evidence" value="ECO:0007669"/>
    <property type="project" value="UniProtKB-KW"/>
</dbReference>
<evidence type="ECO:0000256" key="12">
    <source>
        <dbReference type="SAM" id="MobiDB-lite"/>
    </source>
</evidence>
<feature type="domain" description="C2H2-type" evidence="14">
    <location>
        <begin position="428"/>
        <end position="456"/>
    </location>
</feature>
<dbReference type="SMART" id="SM00355">
    <property type="entry name" value="ZnF_C2H2"/>
    <property type="match status" value="13"/>
</dbReference>
<reference evidence="15" key="1">
    <citation type="submission" date="2021-01" db="EMBL/GenBank/DDBJ databases">
        <authorList>
            <person name="Li R."/>
            <person name="Bekaert M."/>
        </authorList>
    </citation>
    <scope>NUCLEOTIDE SEQUENCE</scope>
    <source>
        <strain evidence="15">Farmed</strain>
    </source>
</reference>
<feature type="compositionally biased region" description="Low complexity" evidence="12">
    <location>
        <begin position="812"/>
        <end position="823"/>
    </location>
</feature>
<keyword evidence="10" id="KW-0539">Nucleus</keyword>
<dbReference type="SUPFAM" id="SSF57667">
    <property type="entry name" value="beta-beta-alpha zinc fingers"/>
    <property type="match status" value="7"/>
</dbReference>
<organism evidence="15 16">
    <name type="scientific">Acanthosepion pharaonis</name>
    <name type="common">Pharaoh cuttlefish</name>
    <name type="synonym">Sepia pharaonis</name>
    <dbReference type="NCBI Taxonomy" id="158019"/>
    <lineage>
        <taxon>Eukaryota</taxon>
        <taxon>Metazoa</taxon>
        <taxon>Spiralia</taxon>
        <taxon>Lophotrochozoa</taxon>
        <taxon>Mollusca</taxon>
        <taxon>Cephalopoda</taxon>
        <taxon>Coleoidea</taxon>
        <taxon>Decapodiformes</taxon>
        <taxon>Sepiida</taxon>
        <taxon>Sepiina</taxon>
        <taxon>Sepiidae</taxon>
        <taxon>Acanthosepion</taxon>
    </lineage>
</organism>
<dbReference type="FunFam" id="3.30.160.60:FF:000557">
    <property type="entry name" value="zinc finger and SCAN domain-containing protein 29"/>
    <property type="match status" value="1"/>
</dbReference>
<dbReference type="PANTHER" id="PTHR16515:SF66">
    <property type="entry name" value="C2H2-TYPE DOMAIN-CONTAINING PROTEIN"/>
    <property type="match status" value="1"/>
</dbReference>
<evidence type="ECO:0000256" key="3">
    <source>
        <dbReference type="ARBA" id="ARBA00022723"/>
    </source>
</evidence>
<evidence type="ECO:0000256" key="2">
    <source>
        <dbReference type="ARBA" id="ARBA00006991"/>
    </source>
</evidence>
<feature type="domain" description="C2H2-type" evidence="14">
    <location>
        <begin position="153"/>
        <end position="175"/>
    </location>
</feature>
<proteinExistence type="inferred from homology"/>
<feature type="compositionally biased region" description="Polar residues" evidence="12">
    <location>
        <begin position="910"/>
        <end position="925"/>
    </location>
</feature>
<evidence type="ECO:0000256" key="13">
    <source>
        <dbReference type="SAM" id="Phobius"/>
    </source>
</evidence>
<accession>A0A812C618</accession>
<evidence type="ECO:0000256" key="5">
    <source>
        <dbReference type="ARBA" id="ARBA00022771"/>
    </source>
</evidence>
<keyword evidence="13" id="KW-1133">Transmembrane helix</keyword>
<sequence>MFRVLDTKDQNSTRNRLKECFQRKAKPAKCTRFSTEAPTVANSMFSLGSAHPVTMGNTDDSTQQKALTERVSLLLENAPNSESDKQEPPRWKRPLTEECLHCGKMFCRAADLRLHMRTHTGERPYKCDICPKAFAQSSHLTKHRRVHTGERPYKCALCDLSFTQSSNLKKHVRTHFKVGKKKKALAAATNVNVVLTAPGNGANLKSTGANNNNISSNPSNSRLFHKCKFCWRQFLSYTALQVHIKKHIRWPRSTPTPAVTSSALPQPQLSASPVQRNPRPTFNQTHSQRHSSNSLPSLSASSTAPTNVSYSLSSSKPTVTDVIDVCDERQANRNASELPNNQSEFYNCAKCAARYSDLGDLLSHACYEHGNAFQCRLCPAIFIRRPDLEAHRNLHTLQARRELERDLTVEKTISTVDPAPSNVVIQSFQCNQCELRFSRSEDFTRHLEAKHSQEKTPATPVRAVTLARRSLRRALTTHPAASTPPVQQHLPLRPLRRPESRWSRPLWGGGTPFFKGALGGTRESTPYGNPSLANFRGSTVRRLGSLRRPHGCVRCGKSFLRPGDLRLHMRTHTGEKPFRCDLCPKAFAQTSHLTKHRRVHTGERPYKCALCNLGFTQSSNLKKHVRVHFKPVSNKTNREKTPQDPTPSIWNDRTQIDEDQGDRIHTKEEFYPCVYCQLTFFTQSALTSHMSECTGNRENICGGETTLQQSSAVEAANFEQNPIFEPQFASDMSQPEMLPAQPAASNPGEMEEQKLESQNEASNSNEVCIKQEANVAEEQDVKPSASPPPPINLDDFPEPVEPKFEVIDLEDSPSPTTSPPSSSFLGRLLPQFPQQGPSFASSAAPTLVTSAPTSTRESTSTSVPTFTPAIDVPITASSVFDPANPRPHMCTRLGSTTPRFGSGQPADLSENPTSSLPAPETSQTEDAPPNPEMPSLLIENLEDVEPAFVGNLVNSALEPGGCVKTEIEFPAGENLPQIESASADPGTNSNPRQFQVKTESSDLGVSLSLSEQLGNQNAYPKNNPDSFFPTSFENQISYTNLSESLVKQELPLASETQLFPVELPLFQKTTEADIPTFDSSASYSAAPEGQVEFLSTTSTDGQVLTTVVQSITTPKLFETDVIDIDDDDDDDDDNDTQDNAADLSKESNDDSKQISPASDLGTQTASKKFPCTYCSKTFGRTSDLAAHTRIHTGERPFSCDICGRSFTQLSHVTKHRRIHTGERPYKCQQCGSAFSQSNNLLIIPFLLPFFLFFFFLLFFLHFFSYFFFFFFSFFLLFFFFFSSFLRHFFLLFFIFFL</sequence>
<feature type="compositionally biased region" description="Polar residues" evidence="12">
    <location>
        <begin position="832"/>
        <end position="865"/>
    </location>
</feature>
<protein>
    <submittedName>
        <fullName evidence="15">KRAB</fullName>
    </submittedName>
</protein>
<keyword evidence="4" id="KW-0677">Repeat</keyword>
<evidence type="ECO:0000256" key="7">
    <source>
        <dbReference type="ARBA" id="ARBA00023015"/>
    </source>
</evidence>
<feature type="domain" description="C2H2-type" evidence="14">
    <location>
        <begin position="671"/>
        <end position="698"/>
    </location>
</feature>
<keyword evidence="7" id="KW-0805">Transcription regulation</keyword>
<dbReference type="PROSITE" id="PS50157">
    <property type="entry name" value="ZINC_FINGER_C2H2_2"/>
    <property type="match status" value="12"/>
</dbReference>
<dbReference type="InterPro" id="IPR013087">
    <property type="entry name" value="Znf_C2H2_type"/>
</dbReference>
<evidence type="ECO:0000256" key="11">
    <source>
        <dbReference type="PROSITE-ProRule" id="PRU00042"/>
    </source>
</evidence>
<keyword evidence="5 11" id="KW-0863">Zinc-finger</keyword>
<dbReference type="Gene3D" id="3.30.160.60">
    <property type="entry name" value="Classic Zinc Finger"/>
    <property type="match status" value="10"/>
</dbReference>
<evidence type="ECO:0000313" key="16">
    <source>
        <dbReference type="Proteomes" id="UP000597762"/>
    </source>
</evidence>
<feature type="compositionally biased region" description="Polar residues" evidence="12">
    <location>
        <begin position="253"/>
        <end position="286"/>
    </location>
</feature>
<feature type="compositionally biased region" description="Low complexity" evidence="12">
    <location>
        <begin position="291"/>
        <end position="307"/>
    </location>
</feature>
<keyword evidence="9" id="KW-0804">Transcription</keyword>
<dbReference type="PROSITE" id="PS00028">
    <property type="entry name" value="ZINC_FINGER_C2H2_1"/>
    <property type="match status" value="12"/>
</dbReference>
<dbReference type="FunFam" id="3.30.160.60:FF:001297">
    <property type="entry name" value="Zinc finger and SCAN domain-containing protein 2"/>
    <property type="match status" value="1"/>
</dbReference>
<keyword evidence="8" id="KW-0238">DNA-binding</keyword>
<evidence type="ECO:0000256" key="9">
    <source>
        <dbReference type="ARBA" id="ARBA00023163"/>
    </source>
</evidence>
<evidence type="ECO:0000313" key="15">
    <source>
        <dbReference type="EMBL" id="CAE1257425.1"/>
    </source>
</evidence>
<feature type="compositionally biased region" description="Polar residues" evidence="12">
    <location>
        <begin position="1153"/>
        <end position="1164"/>
    </location>
</feature>
<comment type="caution">
    <text evidence="15">The sequence shown here is derived from an EMBL/GenBank/DDBJ whole genome shotgun (WGS) entry which is preliminary data.</text>
</comment>
<feature type="domain" description="C2H2-type" evidence="14">
    <location>
        <begin position="578"/>
        <end position="605"/>
    </location>
</feature>
<feature type="compositionally biased region" description="Basic and acidic residues" evidence="12">
    <location>
        <begin position="1143"/>
        <end position="1152"/>
    </location>
</feature>
<keyword evidence="13" id="KW-0812">Transmembrane</keyword>
<feature type="region of interest" description="Disordered" evidence="12">
    <location>
        <begin position="253"/>
        <end position="314"/>
    </location>
</feature>
<feature type="transmembrane region" description="Helical" evidence="13">
    <location>
        <begin position="1267"/>
        <end position="1296"/>
    </location>
</feature>
<gene>
    <name evidence="15" type="ORF">SPHA_30735</name>
</gene>
<feature type="domain" description="C2H2-type" evidence="14">
    <location>
        <begin position="1169"/>
        <end position="1196"/>
    </location>
</feature>
<dbReference type="GO" id="GO:0010468">
    <property type="term" value="P:regulation of gene expression"/>
    <property type="evidence" value="ECO:0007669"/>
    <property type="project" value="TreeGrafter"/>
</dbReference>
<comment type="subcellular location">
    <subcellularLocation>
        <location evidence="1">Nucleus</location>
    </subcellularLocation>
</comment>
<dbReference type="GO" id="GO:0005634">
    <property type="term" value="C:nucleus"/>
    <property type="evidence" value="ECO:0007669"/>
    <property type="project" value="UniProtKB-SubCell"/>
</dbReference>
<dbReference type="Pfam" id="PF00096">
    <property type="entry name" value="zf-C2H2"/>
    <property type="match status" value="9"/>
</dbReference>
<dbReference type="EMBL" id="CAHIKZ030001240">
    <property type="protein sequence ID" value="CAE1257425.1"/>
    <property type="molecule type" value="Genomic_DNA"/>
</dbReference>
<feature type="domain" description="C2H2-type" evidence="14">
    <location>
        <begin position="225"/>
        <end position="247"/>
    </location>
</feature>
<feature type="region of interest" description="Disordered" evidence="12">
    <location>
        <begin position="737"/>
        <end position="764"/>
    </location>
</feature>
<feature type="domain" description="C2H2-type" evidence="14">
    <location>
        <begin position="550"/>
        <end position="577"/>
    </location>
</feature>
<evidence type="ECO:0000256" key="8">
    <source>
        <dbReference type="ARBA" id="ARBA00023125"/>
    </source>
</evidence>
<feature type="domain" description="C2H2-type" evidence="14">
    <location>
        <begin position="1197"/>
        <end position="1224"/>
    </location>
</feature>
<dbReference type="FunFam" id="3.30.160.60:FF:000176">
    <property type="entry name" value="zinc finger protein 70"/>
    <property type="match status" value="1"/>
</dbReference>
<keyword evidence="3" id="KW-0479">Metal-binding</keyword>
<dbReference type="FunFam" id="3.30.160.60:FF:000624">
    <property type="entry name" value="zinc finger protein 697"/>
    <property type="match status" value="1"/>
</dbReference>
<keyword evidence="6" id="KW-0862">Zinc</keyword>
<feature type="domain" description="C2H2-type" evidence="14">
    <location>
        <begin position="373"/>
        <end position="400"/>
    </location>
</feature>
<dbReference type="InterPro" id="IPR050331">
    <property type="entry name" value="Zinc_finger"/>
</dbReference>
<feature type="domain" description="C2H2-type" evidence="14">
    <location>
        <begin position="606"/>
        <end position="628"/>
    </location>
</feature>
<keyword evidence="16" id="KW-1185">Reference proteome</keyword>